<dbReference type="SUPFAM" id="SSF102405">
    <property type="entry name" value="MCP/YpsA-like"/>
    <property type="match status" value="1"/>
</dbReference>
<comment type="similarity">
    <text evidence="1">Belongs to the DprA/Smf family.</text>
</comment>
<dbReference type="Gene3D" id="3.40.50.450">
    <property type="match status" value="1"/>
</dbReference>
<dbReference type="RefSeq" id="WP_205143265.1">
    <property type="nucleotide sequence ID" value="NZ_JAFBDN010000004.1"/>
</dbReference>
<reference evidence="3" key="1">
    <citation type="submission" date="2021-04" db="EMBL/GenBank/DDBJ databases">
        <title>Taxonomic assessment of Weissella genus.</title>
        <authorList>
            <person name="Fanelli F."/>
            <person name="Chieffi D."/>
            <person name="Dell'Aquila A."/>
            <person name="Gyu-Sung C."/>
            <person name="Franz C.M.A.P."/>
            <person name="Fusco V."/>
        </authorList>
    </citation>
    <scope>NUCLEOTIDE SEQUENCE</scope>
    <source>
        <strain evidence="3">LMG 25373</strain>
    </source>
</reference>
<gene>
    <name evidence="3" type="primary">dprA</name>
    <name evidence="3" type="ORF">KAK10_02350</name>
</gene>
<dbReference type="InterPro" id="IPR003488">
    <property type="entry name" value="DprA"/>
</dbReference>
<comment type="caution">
    <text evidence="3">The sequence shown here is derived from an EMBL/GenBank/DDBJ whole genome shotgun (WGS) entry which is preliminary data.</text>
</comment>
<dbReference type="EMBL" id="JAGMVS010000039">
    <property type="protein sequence ID" value="MCM2436773.1"/>
    <property type="molecule type" value="Genomic_DNA"/>
</dbReference>
<feature type="domain" description="Smf/DprA SLOG" evidence="2">
    <location>
        <begin position="77"/>
        <end position="282"/>
    </location>
</feature>
<evidence type="ECO:0000313" key="3">
    <source>
        <dbReference type="EMBL" id="MCM2436773.1"/>
    </source>
</evidence>
<name>A0ABT0VG07_9LACO</name>
<evidence type="ECO:0000256" key="1">
    <source>
        <dbReference type="ARBA" id="ARBA00006525"/>
    </source>
</evidence>
<dbReference type="NCBIfam" id="TIGR00732">
    <property type="entry name" value="dprA"/>
    <property type="match status" value="1"/>
</dbReference>
<dbReference type="PANTHER" id="PTHR43022:SF1">
    <property type="entry name" value="PROTEIN SMF"/>
    <property type="match status" value="1"/>
</dbReference>
<dbReference type="Pfam" id="PF02481">
    <property type="entry name" value="DNA_processg_A"/>
    <property type="match status" value="1"/>
</dbReference>
<proteinExistence type="inferred from homology"/>
<dbReference type="Proteomes" id="UP001057481">
    <property type="component" value="Unassembled WGS sequence"/>
</dbReference>
<protein>
    <submittedName>
        <fullName evidence="3">DNA-processing protein DprA</fullName>
    </submittedName>
</protein>
<accession>A0ABT0VG07</accession>
<keyword evidence="4" id="KW-1185">Reference proteome</keyword>
<dbReference type="PANTHER" id="PTHR43022">
    <property type="entry name" value="PROTEIN SMF"/>
    <property type="match status" value="1"/>
</dbReference>
<evidence type="ECO:0000259" key="2">
    <source>
        <dbReference type="Pfam" id="PF02481"/>
    </source>
</evidence>
<evidence type="ECO:0000313" key="4">
    <source>
        <dbReference type="Proteomes" id="UP001057481"/>
    </source>
</evidence>
<organism evidence="3 4">
    <name type="scientific">Periweissella beninensis</name>
    <dbReference type="NCBI Taxonomy" id="504936"/>
    <lineage>
        <taxon>Bacteria</taxon>
        <taxon>Bacillati</taxon>
        <taxon>Bacillota</taxon>
        <taxon>Bacilli</taxon>
        <taxon>Lactobacillales</taxon>
        <taxon>Lactobacillaceae</taxon>
        <taxon>Periweissella</taxon>
    </lineage>
</organism>
<dbReference type="InterPro" id="IPR057666">
    <property type="entry name" value="DrpA_SLOG"/>
</dbReference>
<sequence length="292" mass="31999">MKLRDYLLLLTLVPHIGLKRQQHVWQWLQKHPQATLPLTTHVLFEILTLPTSLQTLIGHAYLSEHHYQQAHKQGPFLAICDLAYPLLLKEIALPPLILFYQGDLRALKLPKIALVGSRLPDKHSYHVLDQLLPEIIAKGIGVVSGLAQGIDGWAHQLTIQHGGVAIGCIGTGLNQVYPQQLASLQAQVKAYGLVLSEYPLDTPPRKHHFPARNRIIAGLCQATVVVEARQKSGSLITANMALHANRNVLAIPGPALNEHFKGSNALLNEGAECVIGANNIIAAALTNFKYLP</sequence>